<dbReference type="SUPFAM" id="SSF74982">
    <property type="entry name" value="Small protein B (SmpB)"/>
    <property type="match status" value="1"/>
</dbReference>
<reference evidence="5" key="2">
    <citation type="submission" date="2015-06" db="EMBL/GenBank/DDBJ databases">
        <title>Complete genome sequence of Spiroplasma eriocheiris TDA-040725-5 (DSM 21848).</title>
        <authorList>
            <person name="Lo W.-S."/>
            <person name="Kuo C.-H."/>
        </authorList>
    </citation>
    <scope>NUCLEOTIDE SEQUENCE [LARGE SCALE GENOMIC DNA]</scope>
    <source>
        <strain evidence="5">TDA-040725-5</strain>
    </source>
</reference>
<reference evidence="4 5" key="1">
    <citation type="journal article" date="2015" name="Genome Biol. Evol.">
        <title>Found and Lost: The Fates of Horizontally Acquired Genes in Arthropod-Symbiotic Spiroplasma.</title>
        <authorList>
            <person name="Lo W.S."/>
            <person name="Gasparich G.E."/>
            <person name="Kuo C.H."/>
        </authorList>
    </citation>
    <scope>NUCLEOTIDE SEQUENCE [LARGE SCALE GENOMIC DNA]</scope>
    <source>
        <strain evidence="5">TDA-040725-5</strain>
    </source>
</reference>
<dbReference type="PROSITE" id="PS01317">
    <property type="entry name" value="SSRP"/>
    <property type="match status" value="1"/>
</dbReference>
<dbReference type="InterPro" id="IPR000037">
    <property type="entry name" value="SsrA-bd_prot"/>
</dbReference>
<dbReference type="PATRIC" id="fig|743698.3.peg.133"/>
<proteinExistence type="inferred from homology"/>
<dbReference type="Gene3D" id="2.40.280.10">
    <property type="match status" value="1"/>
</dbReference>
<organism evidence="4 5">
    <name type="scientific">Spiroplasma eriocheiris</name>
    <dbReference type="NCBI Taxonomy" id="315358"/>
    <lineage>
        <taxon>Bacteria</taxon>
        <taxon>Bacillati</taxon>
        <taxon>Mycoplasmatota</taxon>
        <taxon>Mollicutes</taxon>
        <taxon>Entomoplasmatales</taxon>
        <taxon>Spiroplasmataceae</taxon>
        <taxon>Spiroplasma</taxon>
    </lineage>
</organism>
<dbReference type="GO" id="GO:0070929">
    <property type="term" value="P:trans-translation"/>
    <property type="evidence" value="ECO:0007669"/>
    <property type="project" value="UniProtKB-UniRule"/>
</dbReference>
<dbReference type="HAMAP" id="MF_00023">
    <property type="entry name" value="SmpB"/>
    <property type="match status" value="1"/>
</dbReference>
<comment type="similarity">
    <text evidence="3">Belongs to the SmpB family.</text>
</comment>
<comment type="subcellular location">
    <subcellularLocation>
        <location evidence="3">Cytoplasm</location>
    </subcellularLocation>
    <text evidence="3">The tmRNA-SmpB complex associates with stalled 70S ribosomes.</text>
</comment>
<dbReference type="RefSeq" id="WP_047791004.1">
    <property type="nucleotide sequence ID" value="NZ_CP011856.1"/>
</dbReference>
<dbReference type="PANTHER" id="PTHR30308:SF2">
    <property type="entry name" value="SSRA-BINDING PROTEIN"/>
    <property type="match status" value="1"/>
</dbReference>
<dbReference type="InterPro" id="IPR023620">
    <property type="entry name" value="SmpB"/>
</dbReference>
<evidence type="ECO:0000256" key="2">
    <source>
        <dbReference type="ARBA" id="ARBA00022884"/>
    </source>
</evidence>
<dbReference type="Proteomes" id="UP000035661">
    <property type="component" value="Chromosome"/>
</dbReference>
<name>A0A0H3XGU9_9MOLU</name>
<dbReference type="KEGG" id="seri:SERIO_v1c01310"/>
<evidence type="ECO:0000313" key="4">
    <source>
        <dbReference type="EMBL" id="AKM53728.1"/>
    </source>
</evidence>
<dbReference type="InterPro" id="IPR020081">
    <property type="entry name" value="SsrA-bd_prot_CS"/>
</dbReference>
<evidence type="ECO:0000313" key="5">
    <source>
        <dbReference type="Proteomes" id="UP000035661"/>
    </source>
</evidence>
<dbReference type="GO" id="GO:0003723">
    <property type="term" value="F:RNA binding"/>
    <property type="evidence" value="ECO:0007669"/>
    <property type="project" value="UniProtKB-UniRule"/>
</dbReference>
<dbReference type="NCBIfam" id="NF003843">
    <property type="entry name" value="PRK05422.1"/>
    <property type="match status" value="1"/>
</dbReference>
<sequence length="142" mass="16556">MKVISVNKKAQFNYEILDTYEAGLSLTGSEIKSIRNNDVSINEAFVVIRKNEAFVINMHIANYKFTASYKPDPDRTRKLLLHKREIKKILQRIKLEKLTVVALRVYLKGNYAKLEIGLGKGKKLHDKREAIKKRDSERLRNR</sequence>
<dbReference type="STRING" id="315358.SERIO_v1c01310"/>
<dbReference type="EMBL" id="CP011856">
    <property type="protein sequence ID" value="AKM53728.1"/>
    <property type="molecule type" value="Genomic_DNA"/>
</dbReference>
<evidence type="ECO:0000256" key="3">
    <source>
        <dbReference type="HAMAP-Rule" id="MF_00023"/>
    </source>
</evidence>
<dbReference type="NCBIfam" id="TIGR00086">
    <property type="entry name" value="smpB"/>
    <property type="match status" value="1"/>
</dbReference>
<keyword evidence="1 3" id="KW-0963">Cytoplasm</keyword>
<keyword evidence="2 3" id="KW-0694">RNA-binding</keyword>
<dbReference type="GO" id="GO:0070930">
    <property type="term" value="P:trans-translation-dependent protein tagging"/>
    <property type="evidence" value="ECO:0007669"/>
    <property type="project" value="TreeGrafter"/>
</dbReference>
<evidence type="ECO:0000256" key="1">
    <source>
        <dbReference type="ARBA" id="ARBA00022490"/>
    </source>
</evidence>
<gene>
    <name evidence="3 4" type="primary">smpB</name>
    <name evidence="4" type="ORF">SERIO_v1c01310</name>
</gene>
<dbReference type="PANTHER" id="PTHR30308">
    <property type="entry name" value="TMRNA-BINDING COMPONENT OF TRANS-TRANSLATION TAGGING COMPLEX"/>
    <property type="match status" value="1"/>
</dbReference>
<dbReference type="CDD" id="cd09294">
    <property type="entry name" value="SmpB"/>
    <property type="match status" value="1"/>
</dbReference>
<comment type="function">
    <text evidence="3">Required for rescue of stalled ribosomes mediated by trans-translation. Binds to transfer-messenger RNA (tmRNA), required for stable association of tmRNA with ribosomes. tmRNA and SmpB together mimic tRNA shape, replacing the anticodon stem-loop with SmpB. tmRNA is encoded by the ssrA gene; the 2 termini fold to resemble tRNA(Ala) and it encodes a 'tag peptide', a short internal open reading frame. During trans-translation Ala-aminoacylated tmRNA acts like a tRNA, entering the A-site of stalled ribosomes, displacing the stalled mRNA. The ribosome then switches to translate the ORF on the tmRNA; the nascent peptide is terminated with the 'tag peptide' encoded by the tmRNA and targeted for degradation. The ribosome is freed to recommence translation, which seems to be the essential function of trans-translation.</text>
</comment>
<dbReference type="GO" id="GO:0005829">
    <property type="term" value="C:cytosol"/>
    <property type="evidence" value="ECO:0007669"/>
    <property type="project" value="TreeGrafter"/>
</dbReference>
<protein>
    <recommendedName>
        <fullName evidence="3">SsrA-binding protein</fullName>
    </recommendedName>
    <alternativeName>
        <fullName evidence="3">Small protein B</fullName>
    </alternativeName>
</protein>
<keyword evidence="5" id="KW-1185">Reference proteome</keyword>
<dbReference type="Pfam" id="PF01668">
    <property type="entry name" value="SmpB"/>
    <property type="match status" value="1"/>
</dbReference>
<dbReference type="AlphaFoldDB" id="A0A0H3XGU9"/>
<accession>A0A0H3XGU9</accession>